<evidence type="ECO:0000256" key="2">
    <source>
        <dbReference type="ARBA" id="ARBA00022692"/>
    </source>
</evidence>
<keyword evidence="4 5" id="KW-0472">Membrane</keyword>
<dbReference type="GO" id="GO:0008519">
    <property type="term" value="F:ammonium channel activity"/>
    <property type="evidence" value="ECO:0007669"/>
    <property type="project" value="InterPro"/>
</dbReference>
<keyword evidence="3 5" id="KW-1133">Transmembrane helix</keyword>
<evidence type="ECO:0000256" key="5">
    <source>
        <dbReference type="SAM" id="Phobius"/>
    </source>
</evidence>
<evidence type="ECO:0000256" key="1">
    <source>
        <dbReference type="ARBA" id="ARBA00004141"/>
    </source>
</evidence>
<dbReference type="AlphaFoldDB" id="T1BVN0"/>
<dbReference type="PANTHER" id="PTHR11730:SF89">
    <property type="entry name" value="AMMONIUM TRANSPORTER SLL0108-RELATED"/>
    <property type="match status" value="1"/>
</dbReference>
<dbReference type="PANTHER" id="PTHR11730">
    <property type="entry name" value="AMMONIUM TRANSPORTER"/>
    <property type="match status" value="1"/>
</dbReference>
<dbReference type="GO" id="GO:0097272">
    <property type="term" value="P:ammonium homeostasis"/>
    <property type="evidence" value="ECO:0007669"/>
    <property type="project" value="TreeGrafter"/>
</dbReference>
<comment type="caution">
    <text evidence="7">The sequence shown here is derived from an EMBL/GenBank/DDBJ whole genome shotgun (WGS) entry which is preliminary data.</text>
</comment>
<evidence type="ECO:0000256" key="3">
    <source>
        <dbReference type="ARBA" id="ARBA00022989"/>
    </source>
</evidence>
<sequence>MFWAVGFAICFGTGNSIIGTSGWGLDVADKDIGTVFASLSFSDVPLAAKYLFEVVFCGVSLAIVWGGMAERTKFSTYIIFGVIFSAVIYPVVGHWIWGGGWLSTLGMQDFAGSTVVHLQGAVRLLRALSFSDPGSENTPRWKSNAIVGHNIPFVVLGTFILWLGWFGSTQVHIDGDDSFCRLLCLHRHDNKPCGGGRSSCGHVYSLEDFRCP</sequence>
<feature type="domain" description="Ammonium transporter AmtB-like" evidence="6">
    <location>
        <begin position="1"/>
        <end position="167"/>
    </location>
</feature>
<evidence type="ECO:0000313" key="7">
    <source>
        <dbReference type="EMBL" id="EQD73942.1"/>
    </source>
</evidence>
<dbReference type="InterPro" id="IPR024041">
    <property type="entry name" value="NH4_transpt_AmtB-like_dom"/>
</dbReference>
<reference evidence="7" key="2">
    <citation type="journal article" date="2014" name="ISME J.">
        <title>Microbial stratification in low pH oxic and suboxic macroscopic growths along an acid mine drainage.</title>
        <authorList>
            <person name="Mendez-Garcia C."/>
            <person name="Mesa V."/>
            <person name="Sprenger R.R."/>
            <person name="Richter M."/>
            <person name="Diez M.S."/>
            <person name="Solano J."/>
            <person name="Bargiela R."/>
            <person name="Golyshina O.V."/>
            <person name="Manteca A."/>
            <person name="Ramos J.L."/>
            <person name="Gallego J.R."/>
            <person name="Llorente I."/>
            <person name="Martins Dos Santos V.A."/>
            <person name="Jensen O.N."/>
            <person name="Pelaez A.I."/>
            <person name="Sanchez J."/>
            <person name="Ferrer M."/>
        </authorList>
    </citation>
    <scope>NUCLEOTIDE SEQUENCE</scope>
</reference>
<evidence type="ECO:0000259" key="6">
    <source>
        <dbReference type="Pfam" id="PF00909"/>
    </source>
</evidence>
<reference evidence="7" key="1">
    <citation type="submission" date="2013-08" db="EMBL/GenBank/DDBJ databases">
        <authorList>
            <person name="Mendez C."/>
            <person name="Richter M."/>
            <person name="Ferrer M."/>
            <person name="Sanchez J."/>
        </authorList>
    </citation>
    <scope>NUCLEOTIDE SEQUENCE</scope>
</reference>
<accession>T1BVN0</accession>
<feature type="transmembrane region" description="Helical" evidence="5">
    <location>
        <begin position="77"/>
        <end position="97"/>
    </location>
</feature>
<dbReference type="SUPFAM" id="SSF111352">
    <property type="entry name" value="Ammonium transporter"/>
    <property type="match status" value="1"/>
</dbReference>
<evidence type="ECO:0000256" key="4">
    <source>
        <dbReference type="ARBA" id="ARBA00023136"/>
    </source>
</evidence>
<dbReference type="InterPro" id="IPR029020">
    <property type="entry name" value="Ammonium/urea_transptr"/>
</dbReference>
<dbReference type="EMBL" id="AUZX01003424">
    <property type="protein sequence ID" value="EQD73942.1"/>
    <property type="molecule type" value="Genomic_DNA"/>
</dbReference>
<dbReference type="Gene3D" id="1.10.3430.10">
    <property type="entry name" value="Ammonium transporter AmtB like domains"/>
    <property type="match status" value="1"/>
</dbReference>
<proteinExistence type="predicted"/>
<name>T1BVN0_9ZZZZ</name>
<protein>
    <submittedName>
        <fullName evidence="7">Ammonium transporter</fullName>
    </submittedName>
</protein>
<comment type="subcellular location">
    <subcellularLocation>
        <location evidence="1">Membrane</location>
        <topology evidence="1">Multi-pass membrane protein</topology>
    </subcellularLocation>
</comment>
<feature type="transmembrane region" description="Helical" evidence="5">
    <location>
        <begin position="146"/>
        <end position="166"/>
    </location>
</feature>
<dbReference type="Pfam" id="PF00909">
    <property type="entry name" value="Ammonium_transp"/>
    <property type="match status" value="1"/>
</dbReference>
<gene>
    <name evidence="7" type="ORF">B1A_04697</name>
</gene>
<feature type="transmembrane region" description="Helical" evidence="5">
    <location>
        <begin position="48"/>
        <end position="65"/>
    </location>
</feature>
<dbReference type="GO" id="GO:0016020">
    <property type="term" value="C:membrane"/>
    <property type="evidence" value="ECO:0007669"/>
    <property type="project" value="UniProtKB-SubCell"/>
</dbReference>
<organism evidence="7">
    <name type="scientific">mine drainage metagenome</name>
    <dbReference type="NCBI Taxonomy" id="410659"/>
    <lineage>
        <taxon>unclassified sequences</taxon>
        <taxon>metagenomes</taxon>
        <taxon>ecological metagenomes</taxon>
    </lineage>
</organism>
<keyword evidence="2 5" id="KW-0812">Transmembrane</keyword>